<dbReference type="EMBL" id="LFZO01000508">
    <property type="protein sequence ID" value="KXT07956.1"/>
    <property type="molecule type" value="Genomic_DNA"/>
</dbReference>
<dbReference type="InterPro" id="IPR016007">
    <property type="entry name" value="Alpha_rhamnosid"/>
</dbReference>
<evidence type="ECO:0000259" key="6">
    <source>
        <dbReference type="Pfam" id="PF17389"/>
    </source>
</evidence>
<sequence length="930" mass="105636">MYAMVQCHMRQDKMDVVDCGLHGYHETIGIDTGELYLHWSLASEVPGKSQAAYQIDLRTSSNAIFRPDIPTVWSTGKVTSTSQRNIHCKPDGGFQSATNYFWIVTVWDELGQDSSSKANHFFTAYPRSRYLPPWSMNQTYMPHSSLIFRAWFEDEANRWKGVWIGDGADKPIYIRKTFSLGRVPSRLIALASGLGHLNLSLNGNPASKHVLDPGWTDCHRTVQYVGYDLTEHVVQGSNAIAAHIGNGFYAGDQGDRFFWPMYEDRTYIRQGNELCFFCELHIFYEDGSHETITTGPDWKVHKSATLLANIYASETHDRRLYPQGWDTPGFDDSEWDQAKPVTGPRGQLRYQRQPPVVLHETFKPVSRRELIPGIVTFDLGQNASTMVRIVANGGTGSKVIVRYSETVDERGFVLMPDPLFKEFETHVYSEFILAGTGEDEVWQPDFSFISARYIQVEGVALEPGQDLPVIRSVVGQHISSAARRLGTMKTDKDDVNQLINACYWTYSSNLFSYHTDCPQIEKFGWLEVTHLLAAGQQYVFDIEALHSKILEDILDAQDGSGFIPNMAPDFRFMCGPMRNCITWSCAICFIPRILKDYYGSTHMIEKVYPAAVSFVEYMQTWERKGGLIEHGLGDWGRDIAFGNLQANIETAVYYKCLQCLEMMSAELGMKHDVARFQKWAARIYKVYNEHLLVADDVPNRQAYYTSLDNPGVRDKTAVAQAIALQFKLVPVEHIADVQRTFLETVSDGKIRAGEIGLRYLFNTLDDLRRPDLVLKMARQEEHPSYMRFLRRGETTLLEFWQDDCRSKCHDMLGTIYEWFYAAVLGLKPTSDAYKTFVIRPPYDSEFGEVCGSVDCPYGLIQMQYNHKANVSVELDIVVPMGTVATLELPVNFTRGVLCQKSAMGREIESTCRSVGLEHGTYHINIDLKSP</sequence>
<dbReference type="Pfam" id="PF17389">
    <property type="entry name" value="Bac_rhamnosid6H"/>
    <property type="match status" value="1"/>
</dbReference>
<feature type="domain" description="Bacterial alpha-L-rhamnosidase N-terminal" evidence="5">
    <location>
        <begin position="189"/>
        <end position="359"/>
    </location>
</feature>
<comment type="catalytic activity">
    <reaction evidence="1">
        <text>Hydrolysis of terminal non-reducing alpha-L-rhamnose residues in alpha-L-rhamnosides.</text>
        <dbReference type="EC" id="3.2.1.40"/>
    </reaction>
</comment>
<feature type="domain" description="Alpha-L-rhamnosidase six-hairpin glycosidase" evidence="6">
    <location>
        <begin position="484"/>
        <end position="823"/>
    </location>
</feature>
<dbReference type="EC" id="3.2.1.40" evidence="2"/>
<dbReference type="InterPro" id="IPR008902">
    <property type="entry name" value="Rhamnosid_concanavalin"/>
</dbReference>
<evidence type="ECO:0000256" key="3">
    <source>
        <dbReference type="ARBA" id="ARBA00022801"/>
    </source>
</evidence>
<dbReference type="Pfam" id="PF17390">
    <property type="entry name" value="Bac_rhamnosid_C"/>
    <property type="match status" value="1"/>
</dbReference>
<evidence type="ECO:0000259" key="7">
    <source>
        <dbReference type="Pfam" id="PF17390"/>
    </source>
</evidence>
<name>A0A139HZQ9_9PEZI</name>
<dbReference type="Proteomes" id="UP000073492">
    <property type="component" value="Unassembled WGS sequence"/>
</dbReference>
<dbReference type="InterPro" id="IPR035396">
    <property type="entry name" value="Bac_rhamnosid6H"/>
</dbReference>
<proteinExistence type="predicted"/>
<evidence type="ECO:0000259" key="5">
    <source>
        <dbReference type="Pfam" id="PF08531"/>
    </source>
</evidence>
<dbReference type="InterPro" id="IPR035398">
    <property type="entry name" value="Bac_rhamnosid_C"/>
</dbReference>
<reference evidence="8 9" key="1">
    <citation type="submission" date="2015-07" db="EMBL/GenBank/DDBJ databases">
        <title>Comparative genomics of the Sigatoka disease complex on banana suggests a link between parallel evolutionary changes in Pseudocercospora fijiensis and Pseudocercospora eumusae and increased virulence on the banana host.</title>
        <authorList>
            <person name="Chang T.-C."/>
            <person name="Salvucci A."/>
            <person name="Crous P.W."/>
            <person name="Stergiopoulos I."/>
        </authorList>
    </citation>
    <scope>NUCLEOTIDE SEQUENCE [LARGE SCALE GENOMIC DNA]</scope>
    <source>
        <strain evidence="8 9">CBS 116634</strain>
    </source>
</reference>
<dbReference type="Gene3D" id="1.50.10.10">
    <property type="match status" value="1"/>
</dbReference>
<dbReference type="GO" id="GO:0005975">
    <property type="term" value="P:carbohydrate metabolic process"/>
    <property type="evidence" value="ECO:0007669"/>
    <property type="project" value="InterPro"/>
</dbReference>
<dbReference type="Gene3D" id="2.60.40.10">
    <property type="entry name" value="Immunoglobulins"/>
    <property type="match status" value="1"/>
</dbReference>
<keyword evidence="9" id="KW-1185">Reference proteome</keyword>
<dbReference type="InterPro" id="IPR013737">
    <property type="entry name" value="Bac_rhamnosid_N"/>
</dbReference>
<evidence type="ECO:0000313" key="9">
    <source>
        <dbReference type="Proteomes" id="UP000073492"/>
    </source>
</evidence>
<dbReference type="SUPFAM" id="SSF48208">
    <property type="entry name" value="Six-hairpin glycosidases"/>
    <property type="match status" value="1"/>
</dbReference>
<evidence type="ECO:0000313" key="8">
    <source>
        <dbReference type="EMBL" id="KXT07956.1"/>
    </source>
</evidence>
<dbReference type="Pfam" id="PF25788">
    <property type="entry name" value="Ig_Rha78A_N"/>
    <property type="match status" value="1"/>
</dbReference>
<dbReference type="STRING" id="113226.A0A139HZQ9"/>
<dbReference type="Gene3D" id="2.60.420.10">
    <property type="entry name" value="Maltose phosphorylase, domain 3"/>
    <property type="match status" value="1"/>
</dbReference>
<accession>A0A139HZQ9</accession>
<feature type="domain" description="Alpha-L-rhamnosidase concanavalin-like" evidence="4">
    <location>
        <begin position="372"/>
        <end position="462"/>
    </location>
</feature>
<dbReference type="Pfam" id="PF05592">
    <property type="entry name" value="Bac_rhamnosid"/>
    <property type="match status" value="1"/>
</dbReference>
<evidence type="ECO:0000259" key="4">
    <source>
        <dbReference type="Pfam" id="PF05592"/>
    </source>
</evidence>
<evidence type="ECO:0000256" key="2">
    <source>
        <dbReference type="ARBA" id="ARBA00012652"/>
    </source>
</evidence>
<comment type="caution">
    <text evidence="8">The sequence shown here is derived from an EMBL/GenBank/DDBJ whole genome shotgun (WGS) entry which is preliminary data.</text>
</comment>
<dbReference type="AlphaFoldDB" id="A0A139HZQ9"/>
<organism evidence="8 9">
    <name type="scientific">Pseudocercospora musae</name>
    <dbReference type="NCBI Taxonomy" id="113226"/>
    <lineage>
        <taxon>Eukaryota</taxon>
        <taxon>Fungi</taxon>
        <taxon>Dikarya</taxon>
        <taxon>Ascomycota</taxon>
        <taxon>Pezizomycotina</taxon>
        <taxon>Dothideomycetes</taxon>
        <taxon>Dothideomycetidae</taxon>
        <taxon>Mycosphaerellales</taxon>
        <taxon>Mycosphaerellaceae</taxon>
        <taxon>Pseudocercospora</taxon>
    </lineage>
</organism>
<dbReference type="InterPro" id="IPR012341">
    <property type="entry name" value="6hp_glycosidase-like_sf"/>
</dbReference>
<dbReference type="InterPro" id="IPR013783">
    <property type="entry name" value="Ig-like_fold"/>
</dbReference>
<protein>
    <recommendedName>
        <fullName evidence="2">alpha-L-rhamnosidase</fullName>
        <ecNumber evidence="2">3.2.1.40</ecNumber>
    </recommendedName>
</protein>
<feature type="domain" description="Alpha-L-rhamnosidase C-terminal" evidence="7">
    <location>
        <begin position="825"/>
        <end position="891"/>
    </location>
</feature>
<dbReference type="PANTHER" id="PTHR33307:SF11">
    <property type="entry name" value="ALPHA-L-RHAMNOSIDASE"/>
    <property type="match status" value="1"/>
</dbReference>
<dbReference type="InterPro" id="IPR008928">
    <property type="entry name" value="6-hairpin_glycosidase_sf"/>
</dbReference>
<dbReference type="PANTHER" id="PTHR33307">
    <property type="entry name" value="ALPHA-RHAMNOSIDASE (EUROFUNG)"/>
    <property type="match status" value="1"/>
</dbReference>
<gene>
    <name evidence="8" type="ORF">AC579_1216</name>
</gene>
<dbReference type="OrthoDB" id="10036721at2759"/>
<dbReference type="GO" id="GO:0030596">
    <property type="term" value="F:alpha-L-rhamnosidase activity"/>
    <property type="evidence" value="ECO:0007669"/>
    <property type="project" value="UniProtKB-EC"/>
</dbReference>
<keyword evidence="3" id="KW-0378">Hydrolase</keyword>
<dbReference type="Pfam" id="PF08531">
    <property type="entry name" value="Bac_rhamnosid_N"/>
    <property type="match status" value="1"/>
</dbReference>
<evidence type="ECO:0000256" key="1">
    <source>
        <dbReference type="ARBA" id="ARBA00001445"/>
    </source>
</evidence>
<dbReference type="Gene3D" id="2.60.120.260">
    <property type="entry name" value="Galactose-binding domain-like"/>
    <property type="match status" value="2"/>
</dbReference>